<gene>
    <name evidence="9 12" type="primary">mfd</name>
    <name evidence="12" type="ORF">CRYO30217_03150</name>
</gene>
<dbReference type="InterPro" id="IPR003711">
    <property type="entry name" value="CarD-like/TRCF_RID"/>
</dbReference>
<dbReference type="Pfam" id="PF02559">
    <property type="entry name" value="CarD_TRCF_RID"/>
    <property type="match status" value="1"/>
</dbReference>
<keyword evidence="4 9" id="KW-0378">Hydrolase</keyword>
<dbReference type="Pfam" id="PF03461">
    <property type="entry name" value="TRCF"/>
    <property type="match status" value="1"/>
</dbReference>
<dbReference type="Gene3D" id="3.40.50.300">
    <property type="entry name" value="P-loop containing nucleotide triphosphate hydrolases"/>
    <property type="match status" value="2"/>
</dbReference>
<evidence type="ECO:0000256" key="7">
    <source>
        <dbReference type="ARBA" id="ARBA00023125"/>
    </source>
</evidence>
<dbReference type="KEGG" id="ptan:CRYO30217_03150"/>
<dbReference type="PANTHER" id="PTHR47964">
    <property type="entry name" value="ATP-DEPENDENT DNA HELICASE HOMOLOG RECG, CHLOROPLASTIC"/>
    <property type="match status" value="1"/>
</dbReference>
<dbReference type="Gene3D" id="3.90.1150.50">
    <property type="entry name" value="Transcription-repair-coupling factor, D7 domain"/>
    <property type="match status" value="1"/>
</dbReference>
<evidence type="ECO:0000313" key="13">
    <source>
        <dbReference type="Proteomes" id="UP000683507"/>
    </source>
</evidence>
<dbReference type="GO" id="GO:0005524">
    <property type="term" value="F:ATP binding"/>
    <property type="evidence" value="ECO:0007669"/>
    <property type="project" value="UniProtKB-UniRule"/>
</dbReference>
<protein>
    <recommendedName>
        <fullName evidence="9">Transcription-repair-coupling factor</fullName>
        <shortName evidence="9">TRCF</shortName>
        <ecNumber evidence="9">3.6.4.-</ecNumber>
    </recommendedName>
</protein>
<keyword evidence="3 9" id="KW-0227">DNA damage</keyword>
<evidence type="ECO:0000259" key="10">
    <source>
        <dbReference type="PROSITE" id="PS51192"/>
    </source>
</evidence>
<proteinExistence type="inferred from homology"/>
<accession>A0A916JPZ7</accession>
<dbReference type="Pfam" id="PF17757">
    <property type="entry name" value="UvrB_inter"/>
    <property type="match status" value="1"/>
</dbReference>
<evidence type="ECO:0000256" key="5">
    <source>
        <dbReference type="ARBA" id="ARBA00022806"/>
    </source>
</evidence>
<dbReference type="Gene3D" id="2.40.10.170">
    <property type="match status" value="1"/>
</dbReference>
<dbReference type="PROSITE" id="PS51192">
    <property type="entry name" value="HELICASE_ATP_BIND_1"/>
    <property type="match status" value="1"/>
</dbReference>
<dbReference type="EMBL" id="OU015584">
    <property type="protein sequence ID" value="CAG5086508.1"/>
    <property type="molecule type" value="Genomic_DNA"/>
</dbReference>
<dbReference type="Proteomes" id="UP000683507">
    <property type="component" value="Chromosome"/>
</dbReference>
<dbReference type="InterPro" id="IPR001650">
    <property type="entry name" value="Helicase_C-like"/>
</dbReference>
<dbReference type="SMART" id="SM00487">
    <property type="entry name" value="DEXDc"/>
    <property type="match status" value="1"/>
</dbReference>
<dbReference type="PROSITE" id="PS51194">
    <property type="entry name" value="HELICASE_CTER"/>
    <property type="match status" value="1"/>
</dbReference>
<comment type="function">
    <text evidence="9">Couples transcription and DNA repair by recognizing RNA polymerase (RNAP) stalled at DNA lesions. Mediates ATP-dependent release of RNAP and its truncated transcript from the DNA, and recruitment of nucleotide excision repair machinery to the damaged site.</text>
</comment>
<dbReference type="GO" id="GO:0000716">
    <property type="term" value="P:transcription-coupled nucleotide-excision repair, DNA damage recognition"/>
    <property type="evidence" value="ECO:0007669"/>
    <property type="project" value="UniProtKB-UniRule"/>
</dbReference>
<dbReference type="InterPro" id="IPR027417">
    <property type="entry name" value="P-loop_NTPase"/>
</dbReference>
<dbReference type="InterPro" id="IPR036101">
    <property type="entry name" value="CarD-like/TRCF_RID_sf"/>
</dbReference>
<dbReference type="CDD" id="cd17991">
    <property type="entry name" value="DEXHc_TRCF"/>
    <property type="match status" value="1"/>
</dbReference>
<dbReference type="GO" id="GO:0016787">
    <property type="term" value="F:hydrolase activity"/>
    <property type="evidence" value="ECO:0007669"/>
    <property type="project" value="UniProtKB-KW"/>
</dbReference>
<dbReference type="PANTHER" id="PTHR47964:SF1">
    <property type="entry name" value="ATP-DEPENDENT DNA HELICASE HOMOLOG RECG, CHLOROPLASTIC"/>
    <property type="match status" value="1"/>
</dbReference>
<dbReference type="EC" id="3.6.4.-" evidence="9"/>
<dbReference type="SUPFAM" id="SSF143517">
    <property type="entry name" value="TRCF domain-like"/>
    <property type="match status" value="1"/>
</dbReference>
<name>A0A916JPZ7_9FLAO</name>
<dbReference type="InterPro" id="IPR047112">
    <property type="entry name" value="RecG/Mfd"/>
</dbReference>
<dbReference type="Pfam" id="PF00270">
    <property type="entry name" value="DEAD"/>
    <property type="match status" value="1"/>
</dbReference>
<keyword evidence="5" id="KW-0347">Helicase</keyword>
<sequence length="1115" mass="127534">MDIQDLKGVYIQSPLVKELGQKLDTANAKVQAKGLVGSAETIVAHAVTANYPGNYLYVLNDKEEAAYFFNNLESLTQGEKGTTLLFYPASYRRPYQIEEVDNANVIQRTEVLSTIRKRRKNTIIVTFPEAIVENVVTKKNLEKNTLEIEVGKSYSIDFINELLIEYEFEKVDYVYHPGQFAVRGGIVDIYSFANDTPYRVEFFGDEVESIREFNPEDQLSIKTVKKFNVVPNVTQNLIQESRESFLSYIPQDTKIWIKDFEYAKSRIDKGYEKAQYTFDKLDTEVKRLTPAQLYLAPVDFENQLMNHRLVEFGQRFHIDNAEEVVFNQRPQPPFNKNFELLITDLNNKSKGDYINIICSNSESQLKRLETIFDDIGKEVKYKQLLTNLHEGFVDKDLHLACYTDHQIFERYHKFKLKEGYKKSEQAFTLKEIYNLQKGDFVVHIDHGVGQFSGLEKIDANGKMQEAVRLEYKGGDILYVSIHSLHRISKFTGKEGTKPSLNKLGSPSWNTAKSKAKKQIKEVAFDLIKLYAKRKASKGFAFSPDNYMQNELEASFIYEDTPDQMVATAKVKEEMEKDAPMDLLICGDVGFGKTEIAIRAAFKAVLDGKQVAVLVPTTVLAFQHFQTFSERLKDFPVSVDYVNRFKSTKKNNETFKKLKEGKLDIVIGTHRLAGKGVEFNDLGLLIIDEEQKFGVSVKDKLKTLKENVDTLTLTATPIPRTLQFSLMNARDLTVIQTPPPNRYPIDTIIQSYSEDTIRDAINYEVQRGGQVYFVNNRVQNIKEVAGMIQRVCPDVRVAIGHGQMEGSKLEAIIMDFMEGMYDVLVATTIIEAGIDVGNANTMIINNAHQFGLSDLHQLRGRVGRSNKKAFAYLFTPPKHHLTEEARKRLNAIAQFSDLGSGFNIAMRDLDIRGAGDLLGANQSGFISDIGFDTYQKILDEAIQELKETEFKELFKEELANKPFVADCNLETDLNLVIPDDYVNEVAERLSLYTELDSCETQEDIRKYKQKLKDRFGDIPARTEELIKAVQLRWIAKEIGFEKLVLKRNTLIGTFITDQESLYYQSPKFTRVLEYIKHNHHKADMAEKKGRLRMRYDNVETISQALELLEEVVLQPK</sequence>
<evidence type="ECO:0000256" key="3">
    <source>
        <dbReference type="ARBA" id="ARBA00022763"/>
    </source>
</evidence>
<keyword evidence="2 9" id="KW-0547">Nucleotide-binding</keyword>
<evidence type="ECO:0000256" key="1">
    <source>
        <dbReference type="ARBA" id="ARBA00022490"/>
    </source>
</evidence>
<keyword evidence="7 9" id="KW-0238">DNA-binding</keyword>
<dbReference type="InterPro" id="IPR005118">
    <property type="entry name" value="TRCF_C"/>
</dbReference>
<dbReference type="InterPro" id="IPR041471">
    <property type="entry name" value="UvrB_inter"/>
</dbReference>
<comment type="similarity">
    <text evidence="9">In the N-terminal section; belongs to the UvrB family.</text>
</comment>
<dbReference type="SUPFAM" id="SSF141259">
    <property type="entry name" value="CarD-like"/>
    <property type="match status" value="1"/>
</dbReference>
<dbReference type="SMART" id="SM01058">
    <property type="entry name" value="CarD_TRCF"/>
    <property type="match status" value="1"/>
</dbReference>
<dbReference type="InterPro" id="IPR037235">
    <property type="entry name" value="TRCF-like_C_D7"/>
</dbReference>
<evidence type="ECO:0000313" key="12">
    <source>
        <dbReference type="EMBL" id="CAG5086508.1"/>
    </source>
</evidence>
<dbReference type="AlphaFoldDB" id="A0A916JPZ7"/>
<dbReference type="Gene3D" id="3.30.2060.10">
    <property type="entry name" value="Penicillin-binding protein 1b domain"/>
    <property type="match status" value="1"/>
</dbReference>
<comment type="similarity">
    <text evidence="9">In the C-terminal section; belongs to the helicase family. RecG subfamily.</text>
</comment>
<dbReference type="GO" id="GO:0003684">
    <property type="term" value="F:damaged DNA binding"/>
    <property type="evidence" value="ECO:0007669"/>
    <property type="project" value="InterPro"/>
</dbReference>
<dbReference type="HAMAP" id="MF_00969">
    <property type="entry name" value="TRCF"/>
    <property type="match status" value="1"/>
</dbReference>
<dbReference type="Pfam" id="PF00271">
    <property type="entry name" value="Helicase_C"/>
    <property type="match status" value="1"/>
</dbReference>
<comment type="subcellular location">
    <subcellularLocation>
        <location evidence="9">Cytoplasm</location>
    </subcellularLocation>
</comment>
<keyword evidence="8 9" id="KW-0234">DNA repair</keyword>
<dbReference type="SMART" id="SM00982">
    <property type="entry name" value="TRCF"/>
    <property type="match status" value="1"/>
</dbReference>
<dbReference type="SUPFAM" id="SSF52540">
    <property type="entry name" value="P-loop containing nucleoside triphosphate hydrolases"/>
    <property type="match status" value="3"/>
</dbReference>
<dbReference type="GO" id="GO:0006355">
    <property type="term" value="P:regulation of DNA-templated transcription"/>
    <property type="evidence" value="ECO:0007669"/>
    <property type="project" value="UniProtKB-UniRule"/>
</dbReference>
<evidence type="ECO:0000256" key="2">
    <source>
        <dbReference type="ARBA" id="ARBA00022741"/>
    </source>
</evidence>
<organism evidence="12 13">
    <name type="scientific">Parvicella tangerina</name>
    <dbReference type="NCBI Taxonomy" id="2829795"/>
    <lineage>
        <taxon>Bacteria</taxon>
        <taxon>Pseudomonadati</taxon>
        <taxon>Bacteroidota</taxon>
        <taxon>Flavobacteriia</taxon>
        <taxon>Flavobacteriales</taxon>
        <taxon>Parvicellaceae</taxon>
        <taxon>Parvicella</taxon>
    </lineage>
</organism>
<evidence type="ECO:0000256" key="9">
    <source>
        <dbReference type="HAMAP-Rule" id="MF_00969"/>
    </source>
</evidence>
<keyword evidence="13" id="KW-1185">Reference proteome</keyword>
<dbReference type="InterPro" id="IPR014001">
    <property type="entry name" value="Helicase_ATP-bd"/>
</dbReference>
<evidence type="ECO:0000256" key="4">
    <source>
        <dbReference type="ARBA" id="ARBA00022801"/>
    </source>
</evidence>
<evidence type="ECO:0000256" key="6">
    <source>
        <dbReference type="ARBA" id="ARBA00022840"/>
    </source>
</evidence>
<reference evidence="12" key="1">
    <citation type="submission" date="2021-04" db="EMBL/GenBank/DDBJ databases">
        <authorList>
            <person name="Rodrigo-Torres L."/>
            <person name="Arahal R. D."/>
            <person name="Lucena T."/>
        </authorList>
    </citation>
    <scope>NUCLEOTIDE SEQUENCE</scope>
    <source>
        <strain evidence="12">AS29M-1</strain>
    </source>
</reference>
<feature type="domain" description="Helicase C-terminal" evidence="11">
    <location>
        <begin position="743"/>
        <end position="909"/>
    </location>
</feature>
<dbReference type="GO" id="GO:0003678">
    <property type="term" value="F:DNA helicase activity"/>
    <property type="evidence" value="ECO:0007669"/>
    <property type="project" value="TreeGrafter"/>
</dbReference>
<keyword evidence="1 9" id="KW-0963">Cytoplasm</keyword>
<feature type="domain" description="Helicase ATP-binding" evidence="10">
    <location>
        <begin position="573"/>
        <end position="734"/>
    </location>
</feature>
<dbReference type="InterPro" id="IPR011545">
    <property type="entry name" value="DEAD/DEAH_box_helicase_dom"/>
</dbReference>
<dbReference type="InterPro" id="IPR004576">
    <property type="entry name" value="Mfd"/>
</dbReference>
<dbReference type="NCBIfam" id="TIGR00580">
    <property type="entry name" value="mfd"/>
    <property type="match status" value="1"/>
</dbReference>
<evidence type="ECO:0000256" key="8">
    <source>
        <dbReference type="ARBA" id="ARBA00023204"/>
    </source>
</evidence>
<dbReference type="SMART" id="SM00490">
    <property type="entry name" value="HELICc"/>
    <property type="match status" value="1"/>
</dbReference>
<keyword evidence="6 9" id="KW-0067">ATP-binding</keyword>
<dbReference type="RefSeq" id="WP_258543338.1">
    <property type="nucleotide sequence ID" value="NZ_OU015584.1"/>
</dbReference>
<evidence type="ECO:0000259" key="11">
    <source>
        <dbReference type="PROSITE" id="PS51194"/>
    </source>
</evidence>
<dbReference type="GO" id="GO:0005737">
    <property type="term" value="C:cytoplasm"/>
    <property type="evidence" value="ECO:0007669"/>
    <property type="project" value="UniProtKB-SubCell"/>
</dbReference>